<dbReference type="AlphaFoldDB" id="A0A0B7NWV8"/>
<dbReference type="EMBL" id="LN734054">
    <property type="protein sequence ID" value="CEP19594.1"/>
    <property type="molecule type" value="Genomic_DNA"/>
</dbReference>
<gene>
    <name evidence="1" type="primary">PARPA_13910.1 scaffold 47386</name>
</gene>
<reference evidence="1 2" key="1">
    <citation type="submission" date="2014-09" db="EMBL/GenBank/DDBJ databases">
        <authorList>
            <person name="Ellenberger Sabrina"/>
        </authorList>
    </citation>
    <scope>NUCLEOTIDE SEQUENCE [LARGE SCALE GENOMIC DNA]</scope>
    <source>
        <strain evidence="1 2">CBS 412.66</strain>
    </source>
</reference>
<evidence type="ECO:0000313" key="2">
    <source>
        <dbReference type="Proteomes" id="UP000054107"/>
    </source>
</evidence>
<name>A0A0B7NWV8_9FUNG</name>
<dbReference type="Proteomes" id="UP000054107">
    <property type="component" value="Unassembled WGS sequence"/>
</dbReference>
<proteinExistence type="predicted"/>
<keyword evidence="2" id="KW-1185">Reference proteome</keyword>
<protein>
    <submittedName>
        <fullName evidence="1">Uncharacterized protein</fullName>
    </submittedName>
</protein>
<dbReference type="OrthoDB" id="2212429at2759"/>
<sequence>MLYCELALSFFSDRQGPGLLRANPRLATNPYFTDSLSPALDEFFVNLKLTDSIDLAATVEHTTPQANWDEPKALVRNIAKQVGRDKSSAMVRQCKGLQRKRNRICRQHQESHTRLQLPRTFESKIGSIQRDILENQRLRAGHHWREHSEISAGYLKRTIETRAVKKSIPGLLHPTTNTLCTNPLAMQSASSTFYGKLYSPDLVVPDSINTLYDSIPPAETIPIDEHIALQVLSPLRIY</sequence>
<accession>A0A0B7NWV8</accession>
<organism evidence="1 2">
    <name type="scientific">Parasitella parasitica</name>
    <dbReference type="NCBI Taxonomy" id="35722"/>
    <lineage>
        <taxon>Eukaryota</taxon>
        <taxon>Fungi</taxon>
        <taxon>Fungi incertae sedis</taxon>
        <taxon>Mucoromycota</taxon>
        <taxon>Mucoromycotina</taxon>
        <taxon>Mucoromycetes</taxon>
        <taxon>Mucorales</taxon>
        <taxon>Mucorineae</taxon>
        <taxon>Mucoraceae</taxon>
        <taxon>Parasitella</taxon>
    </lineage>
</organism>
<evidence type="ECO:0000313" key="1">
    <source>
        <dbReference type="EMBL" id="CEP19594.1"/>
    </source>
</evidence>